<feature type="compositionally biased region" description="Gly residues" evidence="1">
    <location>
        <begin position="131"/>
        <end position="142"/>
    </location>
</feature>
<evidence type="ECO:0000256" key="1">
    <source>
        <dbReference type="SAM" id="MobiDB-lite"/>
    </source>
</evidence>
<feature type="non-terminal residue" evidence="2">
    <location>
        <position position="1"/>
    </location>
</feature>
<dbReference type="AlphaFoldDB" id="A0A6J4IY18"/>
<reference evidence="2" key="1">
    <citation type="submission" date="2020-02" db="EMBL/GenBank/DDBJ databases">
        <authorList>
            <person name="Meier V. D."/>
        </authorList>
    </citation>
    <scope>NUCLEOTIDE SEQUENCE</scope>
    <source>
        <strain evidence="2">AVDCRST_MAG52</strain>
    </source>
</reference>
<dbReference type="EMBL" id="CADCTN010000191">
    <property type="protein sequence ID" value="CAA9263020.1"/>
    <property type="molecule type" value="Genomic_DNA"/>
</dbReference>
<feature type="compositionally biased region" description="Low complexity" evidence="1">
    <location>
        <begin position="103"/>
        <end position="112"/>
    </location>
</feature>
<feature type="compositionally biased region" description="Low complexity" evidence="1">
    <location>
        <begin position="13"/>
        <end position="47"/>
    </location>
</feature>
<gene>
    <name evidence="2" type="ORF">AVDCRST_MAG52-2723</name>
</gene>
<accession>A0A6J4IY18</accession>
<sequence>EHGPDRAGRLAHRPGAAGPVAGPARRPLAALGVRRQLGLPGPAPAGLGHPGAHRGVGRRRRGSAGALDAARRGRGAAGHPAGGDGRAGTGLPAGARVDRGARRPALAPGPAALRRRPRPGRAPAAAARAGDAGGGGPAGGGRAAVHDDHDASRLRRARPRLRGRGPGARRHPVADRALGAAAAAGPGPGRGRVPGLPRRLERLHRHRPRRRWPADDPSAAAGIRGLGHRQRRPGGRPVAHLDPAAGGPARRGRVAGTEGETV</sequence>
<name>A0A6J4IY18_9ACTN</name>
<feature type="compositionally biased region" description="Basic and acidic residues" evidence="1">
    <location>
        <begin position="144"/>
        <end position="153"/>
    </location>
</feature>
<organism evidence="2">
    <name type="scientific">uncultured Blastococcus sp</name>
    <dbReference type="NCBI Taxonomy" id="217144"/>
    <lineage>
        <taxon>Bacteria</taxon>
        <taxon>Bacillati</taxon>
        <taxon>Actinomycetota</taxon>
        <taxon>Actinomycetes</taxon>
        <taxon>Geodermatophilales</taxon>
        <taxon>Geodermatophilaceae</taxon>
        <taxon>Blastococcus</taxon>
        <taxon>environmental samples</taxon>
    </lineage>
</organism>
<feature type="compositionally biased region" description="Basic residues" evidence="1">
    <location>
        <begin position="201"/>
        <end position="211"/>
    </location>
</feature>
<proteinExistence type="predicted"/>
<feature type="compositionally biased region" description="Low complexity" evidence="1">
    <location>
        <begin position="176"/>
        <end position="185"/>
    </location>
</feature>
<feature type="region of interest" description="Disordered" evidence="1">
    <location>
        <begin position="1"/>
        <end position="262"/>
    </location>
</feature>
<feature type="compositionally biased region" description="Low complexity" evidence="1">
    <location>
        <begin position="121"/>
        <end position="130"/>
    </location>
</feature>
<feature type="non-terminal residue" evidence="2">
    <location>
        <position position="262"/>
    </location>
</feature>
<feature type="compositionally biased region" description="Basic residues" evidence="1">
    <location>
        <begin position="154"/>
        <end position="171"/>
    </location>
</feature>
<protein>
    <submittedName>
        <fullName evidence="2">ABC transporter, permease protein</fullName>
    </submittedName>
</protein>
<feature type="compositionally biased region" description="Basic residues" evidence="1">
    <location>
        <begin position="51"/>
        <end position="62"/>
    </location>
</feature>
<evidence type="ECO:0000313" key="2">
    <source>
        <dbReference type="EMBL" id="CAA9263020.1"/>
    </source>
</evidence>